<organism evidence="1">
    <name type="scientific">Rhizophora mucronata</name>
    <name type="common">Asiatic mangrove</name>
    <dbReference type="NCBI Taxonomy" id="61149"/>
    <lineage>
        <taxon>Eukaryota</taxon>
        <taxon>Viridiplantae</taxon>
        <taxon>Streptophyta</taxon>
        <taxon>Embryophyta</taxon>
        <taxon>Tracheophyta</taxon>
        <taxon>Spermatophyta</taxon>
        <taxon>Magnoliopsida</taxon>
        <taxon>eudicotyledons</taxon>
        <taxon>Gunneridae</taxon>
        <taxon>Pentapetalae</taxon>
        <taxon>rosids</taxon>
        <taxon>fabids</taxon>
        <taxon>Malpighiales</taxon>
        <taxon>Rhizophoraceae</taxon>
        <taxon>Rhizophora</taxon>
    </lineage>
</organism>
<dbReference type="AlphaFoldDB" id="A0A2P2L172"/>
<evidence type="ECO:0000313" key="1">
    <source>
        <dbReference type="EMBL" id="MBX11715.1"/>
    </source>
</evidence>
<protein>
    <submittedName>
        <fullName evidence="1">Isochorismate synthase 2ic</fullName>
    </submittedName>
</protein>
<name>A0A2P2L172_RHIMU</name>
<reference evidence="1" key="1">
    <citation type="submission" date="2018-02" db="EMBL/GenBank/DDBJ databases">
        <title>Rhizophora mucronata_Transcriptome.</title>
        <authorList>
            <person name="Meera S.P."/>
            <person name="Sreeshan A."/>
            <person name="Augustine A."/>
        </authorList>
    </citation>
    <scope>NUCLEOTIDE SEQUENCE</scope>
    <source>
        <tissue evidence="1">Leaf</tissue>
    </source>
</reference>
<sequence>MESQSTILHFRDYSSPGELLASLVSEDNNKFCGIEFQNLVSLSEMCRGNIRGEMGLCHVAICNESCPNFCLPYLAALLGVGISREMNGISFFQLNWKIKFTHKTDLGLELQISQSIL</sequence>
<accession>A0A2P2L172</accession>
<dbReference type="EMBL" id="GGEC01031231">
    <property type="protein sequence ID" value="MBX11715.1"/>
    <property type="molecule type" value="Transcribed_RNA"/>
</dbReference>
<proteinExistence type="predicted"/>